<feature type="compositionally biased region" description="Basic and acidic residues" evidence="11">
    <location>
        <begin position="334"/>
        <end position="365"/>
    </location>
</feature>
<dbReference type="Pfam" id="PF00168">
    <property type="entry name" value="C2"/>
    <property type="match status" value="2"/>
</dbReference>
<evidence type="ECO:0000256" key="8">
    <source>
        <dbReference type="ARBA" id="ARBA00023055"/>
    </source>
</evidence>
<evidence type="ECO:0000256" key="3">
    <source>
        <dbReference type="ARBA" id="ARBA00022553"/>
    </source>
</evidence>
<dbReference type="GO" id="GO:0061817">
    <property type="term" value="P:endoplasmic reticulum-plasma membrane tethering"/>
    <property type="evidence" value="ECO:0007669"/>
    <property type="project" value="InterPro"/>
</dbReference>
<evidence type="ECO:0000256" key="4">
    <source>
        <dbReference type="ARBA" id="ARBA00022692"/>
    </source>
</evidence>
<reference evidence="15" key="1">
    <citation type="journal article" date="2020" name="Stud. Mycol.">
        <title>101 Dothideomycetes genomes: a test case for predicting lifestyles and emergence of pathogens.</title>
        <authorList>
            <person name="Haridas S."/>
            <person name="Albert R."/>
            <person name="Binder M."/>
            <person name="Bloem J."/>
            <person name="Labutti K."/>
            <person name="Salamov A."/>
            <person name="Andreopoulos B."/>
            <person name="Baker S."/>
            <person name="Barry K."/>
            <person name="Bills G."/>
            <person name="Bluhm B."/>
            <person name="Cannon C."/>
            <person name="Castanera R."/>
            <person name="Culley D."/>
            <person name="Daum C."/>
            <person name="Ezra D."/>
            <person name="Gonzalez J."/>
            <person name="Henrissat B."/>
            <person name="Kuo A."/>
            <person name="Liang C."/>
            <person name="Lipzen A."/>
            <person name="Lutzoni F."/>
            <person name="Magnuson J."/>
            <person name="Mondo S."/>
            <person name="Nolan M."/>
            <person name="Ohm R."/>
            <person name="Pangilinan J."/>
            <person name="Park H.-J."/>
            <person name="Ramirez L."/>
            <person name="Alfaro M."/>
            <person name="Sun H."/>
            <person name="Tritt A."/>
            <person name="Yoshinaga Y."/>
            <person name="Zwiers L.-H."/>
            <person name="Turgeon B."/>
            <person name="Goodwin S."/>
            <person name="Spatafora J."/>
            <person name="Crous P."/>
            <person name="Grigoriev I."/>
        </authorList>
    </citation>
    <scope>NUCLEOTIDE SEQUENCE</scope>
    <source>
        <strain evidence="15">CBS 262.69</strain>
    </source>
</reference>
<organism evidence="15 16">
    <name type="scientific">Trichodelitschia bisporula</name>
    <dbReference type="NCBI Taxonomy" id="703511"/>
    <lineage>
        <taxon>Eukaryota</taxon>
        <taxon>Fungi</taxon>
        <taxon>Dikarya</taxon>
        <taxon>Ascomycota</taxon>
        <taxon>Pezizomycotina</taxon>
        <taxon>Dothideomycetes</taxon>
        <taxon>Dothideomycetes incertae sedis</taxon>
        <taxon>Phaeotrichales</taxon>
        <taxon>Phaeotrichaceae</taxon>
        <taxon>Trichodelitschia</taxon>
    </lineage>
</organism>
<evidence type="ECO:0000256" key="9">
    <source>
        <dbReference type="ARBA" id="ARBA00023121"/>
    </source>
</evidence>
<accession>A0A6G1IBH1</accession>
<keyword evidence="5" id="KW-0677">Repeat</keyword>
<feature type="transmembrane region" description="Helical" evidence="12">
    <location>
        <begin position="416"/>
        <end position="437"/>
    </location>
</feature>
<dbReference type="GO" id="GO:0005789">
    <property type="term" value="C:endoplasmic reticulum membrane"/>
    <property type="evidence" value="ECO:0007669"/>
    <property type="project" value="UniProtKB-SubCell"/>
</dbReference>
<feature type="compositionally biased region" description="Basic and acidic residues" evidence="11">
    <location>
        <begin position="1062"/>
        <end position="1081"/>
    </location>
</feature>
<evidence type="ECO:0000259" key="13">
    <source>
        <dbReference type="PROSITE" id="PS50004"/>
    </source>
</evidence>
<keyword evidence="6" id="KW-0256">Endoplasmic reticulum</keyword>
<dbReference type="PROSITE" id="PS51847">
    <property type="entry name" value="SMP"/>
    <property type="match status" value="1"/>
</dbReference>
<dbReference type="GO" id="GO:0006869">
    <property type="term" value="P:lipid transport"/>
    <property type="evidence" value="ECO:0007669"/>
    <property type="project" value="UniProtKB-KW"/>
</dbReference>
<gene>
    <name evidence="15" type="ORF">EJ06DRAFT_486572</name>
</gene>
<evidence type="ECO:0000313" key="16">
    <source>
        <dbReference type="Proteomes" id="UP000799640"/>
    </source>
</evidence>
<dbReference type="EMBL" id="ML996687">
    <property type="protein sequence ID" value="KAF2405640.1"/>
    <property type="molecule type" value="Genomic_DNA"/>
</dbReference>
<keyword evidence="10 12" id="KW-0472">Membrane</keyword>
<dbReference type="Gene3D" id="2.60.40.150">
    <property type="entry name" value="C2 domain"/>
    <property type="match status" value="2"/>
</dbReference>
<keyword evidence="8" id="KW-0445">Lipid transport</keyword>
<evidence type="ECO:0000256" key="11">
    <source>
        <dbReference type="SAM" id="MobiDB-lite"/>
    </source>
</evidence>
<feature type="region of interest" description="Disordered" evidence="11">
    <location>
        <begin position="333"/>
        <end position="381"/>
    </location>
</feature>
<keyword evidence="7 12" id="KW-1133">Transmembrane helix</keyword>
<dbReference type="InterPro" id="IPR035892">
    <property type="entry name" value="C2_domain_sf"/>
</dbReference>
<dbReference type="PROSITE" id="PS50004">
    <property type="entry name" value="C2"/>
    <property type="match status" value="2"/>
</dbReference>
<evidence type="ECO:0000256" key="5">
    <source>
        <dbReference type="ARBA" id="ARBA00022737"/>
    </source>
</evidence>
<feature type="compositionally biased region" description="Basic and acidic residues" evidence="11">
    <location>
        <begin position="693"/>
        <end position="715"/>
    </location>
</feature>
<keyword evidence="2" id="KW-0813">Transport</keyword>
<feature type="compositionally biased region" description="Acidic residues" evidence="11">
    <location>
        <begin position="1036"/>
        <end position="1048"/>
    </location>
</feature>
<dbReference type="Pfam" id="PF25669">
    <property type="entry name" value="SMP_MUG190-like"/>
    <property type="match status" value="1"/>
</dbReference>
<feature type="compositionally biased region" description="Basic and acidic residues" evidence="11">
    <location>
        <begin position="1"/>
        <end position="11"/>
    </location>
</feature>
<evidence type="ECO:0008006" key="17">
    <source>
        <dbReference type="Google" id="ProtNLM"/>
    </source>
</evidence>
<evidence type="ECO:0000256" key="1">
    <source>
        <dbReference type="ARBA" id="ARBA00004586"/>
    </source>
</evidence>
<dbReference type="InterPro" id="IPR037765">
    <property type="entry name" value="C2B_Tricalbin"/>
</dbReference>
<sequence length="1136" mass="126174">MSGLEDAERQPGRRYGGPYTPHNPVPTVQHYREEKEARGHTGKSDREAEEYKTENQNVREDDEREQGGKDTDHSTTDGERPPDTPDSPTDNDTSETSQPKDTKAHRKAMKKSRNDPAERQVTDPVTHLPVTIHDFTKRDLETVPRDDTEKIDSGDNEDDSGDADLGVLFPPPEYEALTGDVARLQRFVLGLASAIVVAVAGIMAAMPAYGHIRWILGALLTAGLLVGLQQYATKKTKDICSRYIWAAEREEGKKRAHSEIPESTAWLNQILGGVWPLVNPDLFVSLADTLEDVMQASLPRMVKMVSVEDIGQGSEPVRILGVRWLPRGQAAKAVSEDGKVKDEGKNDRRVSGEGEQMQKSDTNDKSDDDEQQDQNLTEGMEAEEGDFVNVEIAFAYRAKPTVRGAKSRSKNAHLYLAFYLPFKLPVWVEIHGLIGIVRMRLQLTPDPPFFSLCTLSFLGQPHVSVSCTPLTKHGLNIMDVPLISNFVQSAVDAAAAQYVAPKSLTLDLKEMLVGEDFKKDTTARGVLVVRVRSAKGFKEGDAGIPLIQDGSADVYVTVGWAKFGKPVWSSRVITSMEPVWDETAFVLVTPDELNIHERVRLQLWDSDRGTADDDLGRVEVDLKEIMTDPKTNGHMCNRTDKLRAFKGGMPGELEWSVGYFSKTRVLDSQLEQQDVIPGVNTLDELKAQVNASSERKLREATRNETSETDQQKAQDLKERCDEISIATPPPSEYPSGILSVVVHNITGLEIESLSKSSDNDVEHDDGDDLPSAFVDVVLNHAAIFRTRTKPKNSKPFFNAGCERFVRDWQSAEVHLGVWDSRPHEDDALVGTVFLPLAEIFKDRSQIAGTWPLSGGIGFGRLRISLVWRSVQLQLPQPMRGWDVGTLELQPRIRGRVEGVDGCTLKLRTDLGKGKYSGAEGGEGWKRDKPLRLGVNKRFRKPLVCEFKKHGVRDKVVAFAVLWLHDVPDGKDHTAVVPVWTGDLKRATANVDDKYGTKVGEIEVQLRMWPGLSGWHSKLAAKEMDVGRVMEVVECAGEADGDSREDEAESSSSSSDSDSSDDDGSKDLEKDGKRGPVDSLKDYKRHRKTLHRQHRGAMQWKGPRTAQWVQHKATAGAHRVADIFHHHEGTPGMETEV</sequence>
<protein>
    <recommendedName>
        <fullName evidence="17">Meiotically up-regulated gene 190 protein</fullName>
    </recommendedName>
</protein>
<dbReference type="CDD" id="cd04052">
    <property type="entry name" value="C2B_Tricalbin-like"/>
    <property type="match status" value="1"/>
</dbReference>
<dbReference type="InterPro" id="IPR031468">
    <property type="entry name" value="SMP_LBD"/>
</dbReference>
<dbReference type="CDD" id="cd21676">
    <property type="entry name" value="SMP_Mug190"/>
    <property type="match status" value="1"/>
</dbReference>
<evidence type="ECO:0000256" key="7">
    <source>
        <dbReference type="ARBA" id="ARBA00022989"/>
    </source>
</evidence>
<dbReference type="Pfam" id="PF25331">
    <property type="entry name" value="C2_Mug190_3rd"/>
    <property type="match status" value="1"/>
</dbReference>
<feature type="domain" description="C2" evidence="13">
    <location>
        <begin position="719"/>
        <end position="851"/>
    </location>
</feature>
<dbReference type="OrthoDB" id="419768at2759"/>
<dbReference type="PANTHER" id="PTHR47348:SF2">
    <property type="entry name" value="MEIOTICALLY UP-REGULATED 190 PROTEIN"/>
    <property type="match status" value="1"/>
</dbReference>
<feature type="domain" description="C2" evidence="13">
    <location>
        <begin position="507"/>
        <end position="635"/>
    </location>
</feature>
<feature type="compositionally biased region" description="Basic and acidic residues" evidence="11">
    <location>
        <begin position="134"/>
        <end position="153"/>
    </location>
</feature>
<dbReference type="InterPro" id="IPR000008">
    <property type="entry name" value="C2_dom"/>
</dbReference>
<feature type="compositionally biased region" description="Basic residues" evidence="11">
    <location>
        <begin position="1082"/>
        <end position="1094"/>
    </location>
</feature>
<proteinExistence type="predicted"/>
<name>A0A6G1IBH1_9PEZI</name>
<evidence type="ECO:0000313" key="15">
    <source>
        <dbReference type="EMBL" id="KAF2405640.1"/>
    </source>
</evidence>
<feature type="transmembrane region" description="Helical" evidence="12">
    <location>
        <begin position="212"/>
        <end position="232"/>
    </location>
</feature>
<feature type="transmembrane region" description="Helical" evidence="12">
    <location>
        <begin position="187"/>
        <end position="206"/>
    </location>
</feature>
<feature type="domain" description="SMP-LTD" evidence="14">
    <location>
        <begin position="260"/>
        <end position="509"/>
    </location>
</feature>
<evidence type="ECO:0000259" key="14">
    <source>
        <dbReference type="PROSITE" id="PS51847"/>
    </source>
</evidence>
<feature type="region of interest" description="Disordered" evidence="11">
    <location>
        <begin position="1036"/>
        <end position="1102"/>
    </location>
</feature>
<comment type="subcellular location">
    <subcellularLocation>
        <location evidence="1">Endoplasmic reticulum membrane</location>
    </subcellularLocation>
</comment>
<keyword evidence="3" id="KW-0597">Phosphoprotein</keyword>
<dbReference type="GO" id="GO:0008289">
    <property type="term" value="F:lipid binding"/>
    <property type="evidence" value="ECO:0007669"/>
    <property type="project" value="UniProtKB-KW"/>
</dbReference>
<dbReference type="Proteomes" id="UP000799640">
    <property type="component" value="Unassembled WGS sequence"/>
</dbReference>
<evidence type="ECO:0000256" key="6">
    <source>
        <dbReference type="ARBA" id="ARBA00022824"/>
    </source>
</evidence>
<feature type="region of interest" description="Disordered" evidence="11">
    <location>
        <begin position="1"/>
        <end position="163"/>
    </location>
</feature>
<evidence type="ECO:0000256" key="12">
    <source>
        <dbReference type="SAM" id="Phobius"/>
    </source>
</evidence>
<keyword evidence="4 12" id="KW-0812">Transmembrane</keyword>
<feature type="compositionally biased region" description="Basic and acidic residues" evidence="11">
    <location>
        <begin position="30"/>
        <end position="83"/>
    </location>
</feature>
<dbReference type="SMART" id="SM00239">
    <property type="entry name" value="C2"/>
    <property type="match status" value="2"/>
</dbReference>
<evidence type="ECO:0000256" key="2">
    <source>
        <dbReference type="ARBA" id="ARBA00022448"/>
    </source>
</evidence>
<keyword evidence="16" id="KW-1185">Reference proteome</keyword>
<dbReference type="AlphaFoldDB" id="A0A6G1IBH1"/>
<evidence type="ECO:0000256" key="10">
    <source>
        <dbReference type="ARBA" id="ARBA00023136"/>
    </source>
</evidence>
<keyword evidence="9" id="KW-0446">Lipid-binding</keyword>
<feature type="compositionally biased region" description="Basic and acidic residues" evidence="11">
    <location>
        <begin position="112"/>
        <end position="121"/>
    </location>
</feature>
<dbReference type="PANTHER" id="PTHR47348">
    <property type="entry name" value="MEIOTICALLY UP-REGULATED GENE 190 PROTEIN"/>
    <property type="match status" value="1"/>
</dbReference>
<feature type="compositionally biased region" description="Low complexity" evidence="11">
    <location>
        <begin position="86"/>
        <end position="97"/>
    </location>
</feature>
<dbReference type="SUPFAM" id="SSF49562">
    <property type="entry name" value="C2 domain (Calcium/lipid-binding domain, CaLB)"/>
    <property type="match status" value="2"/>
</dbReference>
<feature type="region of interest" description="Disordered" evidence="11">
    <location>
        <begin position="690"/>
        <end position="715"/>
    </location>
</feature>
<dbReference type="InterPro" id="IPR057349">
    <property type="entry name" value="C2_Mug190_3rd"/>
</dbReference>